<reference evidence="5 6" key="1">
    <citation type="submission" date="2020-12" db="EMBL/GenBank/DDBJ databases">
        <title>YIM B01967 draft genome.</title>
        <authorList>
            <person name="Yan X."/>
        </authorList>
    </citation>
    <scope>NUCLEOTIDE SEQUENCE [LARGE SCALE GENOMIC DNA]</scope>
    <source>
        <strain evidence="5 6">YIM B01967</strain>
    </source>
</reference>
<dbReference type="PANTHER" id="PTHR33204">
    <property type="entry name" value="TRANSCRIPTIONAL REGULATOR, MARR FAMILY"/>
    <property type="match status" value="1"/>
</dbReference>
<keyword evidence="2" id="KW-0238">DNA-binding</keyword>
<proteinExistence type="predicted"/>
<evidence type="ECO:0000313" key="5">
    <source>
        <dbReference type="EMBL" id="MBK3494672.1"/>
    </source>
</evidence>
<evidence type="ECO:0000256" key="1">
    <source>
        <dbReference type="ARBA" id="ARBA00023015"/>
    </source>
</evidence>
<evidence type="ECO:0000256" key="3">
    <source>
        <dbReference type="ARBA" id="ARBA00023163"/>
    </source>
</evidence>
<gene>
    <name evidence="5" type="ORF">JFL43_07340</name>
</gene>
<sequence length="114" mass="13579">MLKDKKNPQQCQIVVALNMIVGKWKPIILDHLLHGEPLRFNELKKLIPDITQRMLTMHLRELEEHDILTRTVYPQVPPKVEYRITEYGMTLQPMLKTMQQWGANHIEHMKEKDN</sequence>
<dbReference type="PANTHER" id="PTHR33204:SF29">
    <property type="entry name" value="TRANSCRIPTIONAL REGULATOR"/>
    <property type="match status" value="1"/>
</dbReference>
<dbReference type="PROSITE" id="PS51118">
    <property type="entry name" value="HTH_HXLR"/>
    <property type="match status" value="1"/>
</dbReference>
<keyword evidence="1" id="KW-0805">Transcription regulation</keyword>
<dbReference type="InterPro" id="IPR036388">
    <property type="entry name" value="WH-like_DNA-bd_sf"/>
</dbReference>
<dbReference type="InterPro" id="IPR002577">
    <property type="entry name" value="HTH_HxlR"/>
</dbReference>
<dbReference type="Proteomes" id="UP000618943">
    <property type="component" value="Unassembled WGS sequence"/>
</dbReference>
<dbReference type="Pfam" id="PF01638">
    <property type="entry name" value="HxlR"/>
    <property type="match status" value="1"/>
</dbReference>
<evidence type="ECO:0000256" key="2">
    <source>
        <dbReference type="ARBA" id="ARBA00023125"/>
    </source>
</evidence>
<dbReference type="SUPFAM" id="SSF46785">
    <property type="entry name" value="Winged helix' DNA-binding domain"/>
    <property type="match status" value="1"/>
</dbReference>
<comment type="caution">
    <text evidence="5">The sequence shown here is derived from an EMBL/GenBank/DDBJ whole genome shotgun (WGS) entry which is preliminary data.</text>
</comment>
<protein>
    <submittedName>
        <fullName evidence="5">Helix-turn-helix transcriptional regulator</fullName>
    </submittedName>
</protein>
<organism evidence="5 6">
    <name type="scientific">Viridibacillus soli</name>
    <dbReference type="NCBI Taxonomy" id="2798301"/>
    <lineage>
        <taxon>Bacteria</taxon>
        <taxon>Bacillati</taxon>
        <taxon>Bacillota</taxon>
        <taxon>Bacilli</taxon>
        <taxon>Bacillales</taxon>
        <taxon>Caryophanaceae</taxon>
        <taxon>Viridibacillus</taxon>
    </lineage>
</organism>
<feature type="domain" description="HTH hxlR-type" evidence="4">
    <location>
        <begin position="11"/>
        <end position="110"/>
    </location>
</feature>
<dbReference type="RefSeq" id="WP_200748489.1">
    <property type="nucleotide sequence ID" value="NZ_JAEOAH010000006.1"/>
</dbReference>
<accession>A0ABS1H5J2</accession>
<name>A0ABS1H5J2_9BACL</name>
<keyword evidence="6" id="KW-1185">Reference proteome</keyword>
<dbReference type="EMBL" id="JAEOAH010000006">
    <property type="protein sequence ID" value="MBK3494672.1"/>
    <property type="molecule type" value="Genomic_DNA"/>
</dbReference>
<dbReference type="InterPro" id="IPR036390">
    <property type="entry name" value="WH_DNA-bd_sf"/>
</dbReference>
<evidence type="ECO:0000259" key="4">
    <source>
        <dbReference type="PROSITE" id="PS51118"/>
    </source>
</evidence>
<dbReference type="Gene3D" id="1.10.10.10">
    <property type="entry name" value="Winged helix-like DNA-binding domain superfamily/Winged helix DNA-binding domain"/>
    <property type="match status" value="1"/>
</dbReference>
<evidence type="ECO:0000313" key="6">
    <source>
        <dbReference type="Proteomes" id="UP000618943"/>
    </source>
</evidence>
<keyword evidence="3" id="KW-0804">Transcription</keyword>